<evidence type="ECO:0000256" key="3">
    <source>
        <dbReference type="ARBA" id="ARBA00023242"/>
    </source>
</evidence>
<protein>
    <submittedName>
        <fullName evidence="5">Uncharacterized protein</fullName>
    </submittedName>
</protein>
<dbReference type="GO" id="GO:0005634">
    <property type="term" value="C:nucleus"/>
    <property type="evidence" value="ECO:0007669"/>
    <property type="project" value="UniProtKB-SubCell"/>
</dbReference>
<evidence type="ECO:0000313" key="6">
    <source>
        <dbReference type="Proteomes" id="UP001180020"/>
    </source>
</evidence>
<reference evidence="5" key="2">
    <citation type="submission" date="2023-06" db="EMBL/GenBank/DDBJ databases">
        <authorList>
            <person name="Ma L."/>
            <person name="Liu K.-W."/>
            <person name="Li Z."/>
            <person name="Hsiao Y.-Y."/>
            <person name="Qi Y."/>
            <person name="Fu T."/>
            <person name="Tang G."/>
            <person name="Zhang D."/>
            <person name="Sun W.-H."/>
            <person name="Liu D.-K."/>
            <person name="Li Y."/>
            <person name="Chen G.-Z."/>
            <person name="Liu X.-D."/>
            <person name="Liao X.-Y."/>
            <person name="Jiang Y.-T."/>
            <person name="Yu X."/>
            <person name="Hao Y."/>
            <person name="Huang J."/>
            <person name="Zhao X.-W."/>
            <person name="Ke S."/>
            <person name="Chen Y.-Y."/>
            <person name="Wu W.-L."/>
            <person name="Hsu J.-L."/>
            <person name="Lin Y.-F."/>
            <person name="Huang M.-D."/>
            <person name="Li C.-Y."/>
            <person name="Huang L."/>
            <person name="Wang Z.-W."/>
            <person name="Zhao X."/>
            <person name="Zhong W.-Y."/>
            <person name="Peng D.-H."/>
            <person name="Ahmad S."/>
            <person name="Lan S."/>
            <person name="Zhang J.-S."/>
            <person name="Tsai W.-C."/>
            <person name="Van De Peer Y."/>
            <person name="Liu Z.-J."/>
        </authorList>
    </citation>
    <scope>NUCLEOTIDE SEQUENCE</scope>
    <source>
        <strain evidence="5">CP</strain>
        <tissue evidence="5">Leaves</tissue>
    </source>
</reference>
<sequence>MEGEKILKRPAAVALASSLNEKEDEKMEEFFALLRNFWAERDRWMNGSDGPNKRLKRETMKPIRTPLPSLESDDFVGGVEFKRRRGEDHHKGSKVG</sequence>
<dbReference type="AlphaFoldDB" id="A0AAV9F8L7"/>
<name>A0AAV9F8L7_ACOCL</name>
<evidence type="ECO:0000256" key="4">
    <source>
        <dbReference type="SAM" id="MobiDB-lite"/>
    </source>
</evidence>
<comment type="subcellular location">
    <subcellularLocation>
        <location evidence="1">Nucleus</location>
    </subcellularLocation>
</comment>
<accession>A0AAV9F8L7</accession>
<dbReference type="GO" id="GO:0010112">
    <property type="term" value="P:regulation of systemic acquired resistance"/>
    <property type="evidence" value="ECO:0007669"/>
    <property type="project" value="InterPro"/>
</dbReference>
<comment type="similarity">
    <text evidence="2">Belongs to the NPR1-interactor family.</text>
</comment>
<keyword evidence="3" id="KW-0539">Nucleus</keyword>
<evidence type="ECO:0000256" key="2">
    <source>
        <dbReference type="ARBA" id="ARBA00009937"/>
    </source>
</evidence>
<dbReference type="EMBL" id="JAUJYO010000003">
    <property type="protein sequence ID" value="KAK1322281.1"/>
    <property type="molecule type" value="Genomic_DNA"/>
</dbReference>
<dbReference type="InterPro" id="IPR031425">
    <property type="entry name" value="NPR1/NH1-interacting"/>
</dbReference>
<feature type="region of interest" description="Disordered" evidence="4">
    <location>
        <begin position="48"/>
        <end position="71"/>
    </location>
</feature>
<reference evidence="5" key="1">
    <citation type="journal article" date="2023" name="Nat. Commun.">
        <title>Diploid and tetraploid genomes of Acorus and the evolution of monocots.</title>
        <authorList>
            <person name="Ma L."/>
            <person name="Liu K.W."/>
            <person name="Li Z."/>
            <person name="Hsiao Y.Y."/>
            <person name="Qi Y."/>
            <person name="Fu T."/>
            <person name="Tang G.D."/>
            <person name="Zhang D."/>
            <person name="Sun W.H."/>
            <person name="Liu D.K."/>
            <person name="Li Y."/>
            <person name="Chen G.Z."/>
            <person name="Liu X.D."/>
            <person name="Liao X.Y."/>
            <person name="Jiang Y.T."/>
            <person name="Yu X."/>
            <person name="Hao Y."/>
            <person name="Huang J."/>
            <person name="Zhao X.W."/>
            <person name="Ke S."/>
            <person name="Chen Y.Y."/>
            <person name="Wu W.L."/>
            <person name="Hsu J.L."/>
            <person name="Lin Y.F."/>
            <person name="Huang M.D."/>
            <person name="Li C.Y."/>
            <person name="Huang L."/>
            <person name="Wang Z.W."/>
            <person name="Zhao X."/>
            <person name="Zhong W.Y."/>
            <person name="Peng D.H."/>
            <person name="Ahmad S."/>
            <person name="Lan S."/>
            <person name="Zhang J.S."/>
            <person name="Tsai W.C."/>
            <person name="Van de Peer Y."/>
            <person name="Liu Z.J."/>
        </authorList>
    </citation>
    <scope>NUCLEOTIDE SEQUENCE</scope>
    <source>
        <strain evidence="5">CP</strain>
    </source>
</reference>
<evidence type="ECO:0000313" key="5">
    <source>
        <dbReference type="EMBL" id="KAK1322281.1"/>
    </source>
</evidence>
<gene>
    <name evidence="5" type="ORF">QJS10_CPA03g00507</name>
</gene>
<comment type="caution">
    <text evidence="5">The sequence shown here is derived from an EMBL/GenBank/DDBJ whole genome shotgun (WGS) entry which is preliminary data.</text>
</comment>
<proteinExistence type="inferred from homology"/>
<organism evidence="5 6">
    <name type="scientific">Acorus calamus</name>
    <name type="common">Sweet flag</name>
    <dbReference type="NCBI Taxonomy" id="4465"/>
    <lineage>
        <taxon>Eukaryota</taxon>
        <taxon>Viridiplantae</taxon>
        <taxon>Streptophyta</taxon>
        <taxon>Embryophyta</taxon>
        <taxon>Tracheophyta</taxon>
        <taxon>Spermatophyta</taxon>
        <taxon>Magnoliopsida</taxon>
        <taxon>Liliopsida</taxon>
        <taxon>Acoraceae</taxon>
        <taxon>Acorus</taxon>
    </lineage>
</organism>
<dbReference type="Proteomes" id="UP001180020">
    <property type="component" value="Unassembled WGS sequence"/>
</dbReference>
<evidence type="ECO:0000256" key="1">
    <source>
        <dbReference type="ARBA" id="ARBA00004123"/>
    </source>
</evidence>
<keyword evidence="6" id="KW-1185">Reference proteome</keyword>
<dbReference type="Pfam" id="PF15699">
    <property type="entry name" value="NPR1_interact"/>
    <property type="match status" value="1"/>
</dbReference>